<organism evidence="5 6">
    <name type="scientific">Papiliotrema laurentii</name>
    <name type="common">Cryptococcus laurentii</name>
    <dbReference type="NCBI Taxonomy" id="5418"/>
    <lineage>
        <taxon>Eukaryota</taxon>
        <taxon>Fungi</taxon>
        <taxon>Dikarya</taxon>
        <taxon>Basidiomycota</taxon>
        <taxon>Agaricomycotina</taxon>
        <taxon>Tremellomycetes</taxon>
        <taxon>Tremellales</taxon>
        <taxon>Rhynchogastremaceae</taxon>
        <taxon>Papiliotrema</taxon>
    </lineage>
</organism>
<evidence type="ECO:0000256" key="3">
    <source>
        <dbReference type="RuleBase" id="RU364104"/>
    </source>
</evidence>
<dbReference type="EMBL" id="JAODAN010000001">
    <property type="protein sequence ID" value="KAK1927688.1"/>
    <property type="molecule type" value="Genomic_DNA"/>
</dbReference>
<evidence type="ECO:0000256" key="1">
    <source>
        <dbReference type="ARBA" id="ARBA00007347"/>
    </source>
</evidence>
<dbReference type="PROSITE" id="PS51808">
    <property type="entry name" value="CHCH"/>
    <property type="match status" value="1"/>
</dbReference>
<protein>
    <recommendedName>
        <fullName evidence="3">COX assembly mitochondrial protein</fullName>
    </recommendedName>
</protein>
<keyword evidence="6" id="KW-1185">Reference proteome</keyword>
<dbReference type="AlphaFoldDB" id="A0AAD9FX91"/>
<accession>A0AAD9FX91</accession>
<keyword evidence="2" id="KW-1015">Disulfide bond</keyword>
<evidence type="ECO:0000256" key="2">
    <source>
        <dbReference type="ARBA" id="ARBA00023157"/>
    </source>
</evidence>
<gene>
    <name evidence="5" type="ORF">DB88DRAFT_478891</name>
</gene>
<keyword evidence="3" id="KW-0496">Mitochondrion</keyword>
<comment type="similarity">
    <text evidence="1 3">Belongs to the CMC family.</text>
</comment>
<keyword evidence="3" id="KW-0143">Chaperone</keyword>
<evidence type="ECO:0000313" key="5">
    <source>
        <dbReference type="EMBL" id="KAK1927688.1"/>
    </source>
</evidence>
<dbReference type="Pfam" id="PF08583">
    <property type="entry name" value="Cmc1"/>
    <property type="match status" value="1"/>
</dbReference>
<keyword evidence="3" id="KW-0999">Mitochondrion inner membrane</keyword>
<name>A0AAD9FX91_PAPLA</name>
<comment type="subcellular location">
    <subcellularLocation>
        <location evidence="3">Mitochondrion inner membrane</location>
    </subcellularLocation>
</comment>
<dbReference type="InterPro" id="IPR013892">
    <property type="entry name" value="Cyt_c_biogenesis_Cmc1-like"/>
</dbReference>
<comment type="caution">
    <text evidence="5">The sequence shown here is derived from an EMBL/GenBank/DDBJ whole genome shotgun (WGS) entry which is preliminary data.</text>
</comment>
<feature type="compositionally biased region" description="Basic and acidic residues" evidence="4">
    <location>
        <begin position="97"/>
        <end position="106"/>
    </location>
</feature>
<proteinExistence type="inferred from homology"/>
<dbReference type="Proteomes" id="UP001182556">
    <property type="component" value="Unassembled WGS sequence"/>
</dbReference>
<reference evidence="5" key="1">
    <citation type="submission" date="2023-02" db="EMBL/GenBank/DDBJ databases">
        <title>Identification and recombinant expression of a fungal hydrolase from Papiliotrema laurentii that hydrolyzes apple cutin and clears colloidal polyester polyurethane.</title>
        <authorList>
            <consortium name="DOE Joint Genome Institute"/>
            <person name="Roman V.A."/>
            <person name="Bojanowski C."/>
            <person name="Crable B.R."/>
            <person name="Wagner D.N."/>
            <person name="Hung C.S."/>
            <person name="Nadeau L.J."/>
            <person name="Schratz L."/>
            <person name="Haridas S."/>
            <person name="Pangilinan J."/>
            <person name="Lipzen A."/>
            <person name="Na H."/>
            <person name="Yan M."/>
            <person name="Ng V."/>
            <person name="Grigoriev I.V."/>
            <person name="Spatafora J.W."/>
            <person name="Barlow D."/>
            <person name="Biffinger J."/>
            <person name="Kelley-Loughnane N."/>
            <person name="Varaljay V.A."/>
            <person name="Crookes-Goodson W.J."/>
        </authorList>
    </citation>
    <scope>NUCLEOTIDE SEQUENCE</scope>
    <source>
        <strain evidence="5">5307AH</strain>
    </source>
</reference>
<dbReference type="GO" id="GO:0005743">
    <property type="term" value="C:mitochondrial inner membrane"/>
    <property type="evidence" value="ECO:0007669"/>
    <property type="project" value="UniProtKB-SubCell"/>
</dbReference>
<evidence type="ECO:0000256" key="4">
    <source>
        <dbReference type="SAM" id="MobiDB-lite"/>
    </source>
</evidence>
<sequence>MQALSRREENEVMDQAKAEATAACQDTIKAFAQCAEGRTFSMGWTCKDHLRAMRSCMREAVPESRIDEIKLDYIKHRDERRVQALETQRKERIEAMKRHAGIKDDPTSIPVPSPAQTPTPASEPVWSGEAPGAGYGR</sequence>
<evidence type="ECO:0000313" key="6">
    <source>
        <dbReference type="Proteomes" id="UP001182556"/>
    </source>
</evidence>
<feature type="region of interest" description="Disordered" evidence="4">
    <location>
        <begin position="97"/>
        <end position="137"/>
    </location>
</feature>
<comment type="function">
    <text evidence="3">Required for mitochondrial cytochrome c oxidase (COX) assembly and respiration.</text>
</comment>
<keyword evidence="3" id="KW-0472">Membrane</keyword>